<keyword evidence="3" id="KW-1185">Reference proteome</keyword>
<feature type="region of interest" description="Disordered" evidence="1">
    <location>
        <begin position="1"/>
        <end position="37"/>
    </location>
</feature>
<gene>
    <name evidence="2" type="ORF">QBC40DRAFT_182702</name>
</gene>
<dbReference type="InterPro" id="IPR011333">
    <property type="entry name" value="SKP1/BTB/POZ_sf"/>
</dbReference>
<dbReference type="PANTHER" id="PTHR37538">
    <property type="entry name" value="BTB DOMAIN-CONTAINING PROTEIN"/>
    <property type="match status" value="1"/>
</dbReference>
<feature type="region of interest" description="Disordered" evidence="1">
    <location>
        <begin position="370"/>
        <end position="424"/>
    </location>
</feature>
<feature type="compositionally biased region" description="Low complexity" evidence="1">
    <location>
        <begin position="224"/>
        <end position="239"/>
    </location>
</feature>
<organism evidence="2 3">
    <name type="scientific">Triangularia verruculosa</name>
    <dbReference type="NCBI Taxonomy" id="2587418"/>
    <lineage>
        <taxon>Eukaryota</taxon>
        <taxon>Fungi</taxon>
        <taxon>Dikarya</taxon>
        <taxon>Ascomycota</taxon>
        <taxon>Pezizomycotina</taxon>
        <taxon>Sordariomycetes</taxon>
        <taxon>Sordariomycetidae</taxon>
        <taxon>Sordariales</taxon>
        <taxon>Podosporaceae</taxon>
        <taxon>Triangularia</taxon>
    </lineage>
</organism>
<name>A0AAN7ASD3_9PEZI</name>
<feature type="compositionally biased region" description="Polar residues" evidence="1">
    <location>
        <begin position="284"/>
        <end position="300"/>
    </location>
</feature>
<evidence type="ECO:0000313" key="3">
    <source>
        <dbReference type="Proteomes" id="UP001303160"/>
    </source>
</evidence>
<dbReference type="AlphaFoldDB" id="A0AAN7ASD3"/>
<feature type="region of interest" description="Disordered" evidence="1">
    <location>
        <begin position="216"/>
        <end position="346"/>
    </location>
</feature>
<dbReference type="Proteomes" id="UP001303160">
    <property type="component" value="Unassembled WGS sequence"/>
</dbReference>
<feature type="compositionally biased region" description="Low complexity" evidence="1">
    <location>
        <begin position="754"/>
        <end position="768"/>
    </location>
</feature>
<feature type="compositionally biased region" description="Basic and acidic residues" evidence="1">
    <location>
        <begin position="536"/>
        <end position="547"/>
    </location>
</feature>
<feature type="region of interest" description="Disordered" evidence="1">
    <location>
        <begin position="535"/>
        <end position="792"/>
    </location>
</feature>
<accession>A0AAN7ASD3</accession>
<evidence type="ECO:0000313" key="2">
    <source>
        <dbReference type="EMBL" id="KAK4196777.1"/>
    </source>
</evidence>
<proteinExistence type="predicted"/>
<reference evidence="2" key="2">
    <citation type="submission" date="2023-05" db="EMBL/GenBank/DDBJ databases">
        <authorList>
            <consortium name="Lawrence Berkeley National Laboratory"/>
            <person name="Steindorff A."/>
            <person name="Hensen N."/>
            <person name="Bonometti L."/>
            <person name="Westerberg I."/>
            <person name="Brannstrom I.O."/>
            <person name="Guillou S."/>
            <person name="Cros-Aarteil S."/>
            <person name="Calhoun S."/>
            <person name="Haridas S."/>
            <person name="Kuo A."/>
            <person name="Mondo S."/>
            <person name="Pangilinan J."/>
            <person name="Riley R."/>
            <person name="Labutti K."/>
            <person name="Andreopoulos B."/>
            <person name="Lipzen A."/>
            <person name="Chen C."/>
            <person name="Yanf M."/>
            <person name="Daum C."/>
            <person name="Ng V."/>
            <person name="Clum A."/>
            <person name="Ohm R."/>
            <person name="Martin F."/>
            <person name="Silar P."/>
            <person name="Natvig D."/>
            <person name="Lalanne C."/>
            <person name="Gautier V."/>
            <person name="Ament-Velasquez S.L."/>
            <person name="Kruys A."/>
            <person name="Hutchinson M.I."/>
            <person name="Powell A.J."/>
            <person name="Barry K."/>
            <person name="Miller A.N."/>
            <person name="Grigoriev I.V."/>
            <person name="Debuchy R."/>
            <person name="Gladieux P."/>
            <person name="Thoren M.H."/>
            <person name="Johannesson H."/>
        </authorList>
    </citation>
    <scope>NUCLEOTIDE SEQUENCE</scope>
    <source>
        <strain evidence="2">CBS 315.58</strain>
    </source>
</reference>
<feature type="compositionally biased region" description="Basic and acidic residues" evidence="1">
    <location>
        <begin position="254"/>
        <end position="264"/>
    </location>
</feature>
<dbReference type="Gene3D" id="3.30.710.10">
    <property type="entry name" value="Potassium Channel Kv1.1, Chain A"/>
    <property type="match status" value="1"/>
</dbReference>
<reference evidence="2" key="1">
    <citation type="journal article" date="2023" name="Mol. Phylogenet. Evol.">
        <title>Genome-scale phylogeny and comparative genomics of the fungal order Sordariales.</title>
        <authorList>
            <person name="Hensen N."/>
            <person name="Bonometti L."/>
            <person name="Westerberg I."/>
            <person name="Brannstrom I.O."/>
            <person name="Guillou S."/>
            <person name="Cros-Aarteil S."/>
            <person name="Calhoun S."/>
            <person name="Haridas S."/>
            <person name="Kuo A."/>
            <person name="Mondo S."/>
            <person name="Pangilinan J."/>
            <person name="Riley R."/>
            <person name="LaButti K."/>
            <person name="Andreopoulos B."/>
            <person name="Lipzen A."/>
            <person name="Chen C."/>
            <person name="Yan M."/>
            <person name="Daum C."/>
            <person name="Ng V."/>
            <person name="Clum A."/>
            <person name="Steindorff A."/>
            <person name="Ohm R.A."/>
            <person name="Martin F."/>
            <person name="Silar P."/>
            <person name="Natvig D.O."/>
            <person name="Lalanne C."/>
            <person name="Gautier V."/>
            <person name="Ament-Velasquez S.L."/>
            <person name="Kruys A."/>
            <person name="Hutchinson M.I."/>
            <person name="Powell A.J."/>
            <person name="Barry K."/>
            <person name="Miller A.N."/>
            <person name="Grigoriev I.V."/>
            <person name="Debuchy R."/>
            <person name="Gladieux P."/>
            <person name="Hiltunen Thoren M."/>
            <person name="Johannesson H."/>
        </authorList>
    </citation>
    <scope>NUCLEOTIDE SEQUENCE</scope>
    <source>
        <strain evidence="2">CBS 315.58</strain>
    </source>
</reference>
<dbReference type="EMBL" id="MU863977">
    <property type="protein sequence ID" value="KAK4196777.1"/>
    <property type="molecule type" value="Genomic_DNA"/>
</dbReference>
<dbReference type="PANTHER" id="PTHR37538:SF1">
    <property type="entry name" value="BTB DOMAIN-CONTAINING PROTEIN"/>
    <property type="match status" value="1"/>
</dbReference>
<feature type="compositionally biased region" description="Low complexity" evidence="1">
    <location>
        <begin position="567"/>
        <end position="577"/>
    </location>
</feature>
<feature type="compositionally biased region" description="Basic and acidic residues" evidence="1">
    <location>
        <begin position="408"/>
        <end position="421"/>
    </location>
</feature>
<comment type="caution">
    <text evidence="2">The sequence shown here is derived from an EMBL/GenBank/DDBJ whole genome shotgun (WGS) entry which is preliminary data.</text>
</comment>
<evidence type="ECO:0000256" key="1">
    <source>
        <dbReference type="SAM" id="MobiDB-lite"/>
    </source>
</evidence>
<sequence>MARKKKSGAARKGIDGQLGLPRHETDPRPETSPYASPTCTVPFASPLALPKDILLRSPRLHAAFEENLPELPEISDDVGHVLVHYLHTGTYETLKPKPDDDLPRQIAELKTSIQAYAAAKHYDLPDLMKLAEAKIERFGDGLPLPSLLEVARDAHPTLSDNDDWFLNFLRARIRPHLKDAKALRESDLLDQISSILSPNRVLLRTVLEILCESHVPKPQPAPQPQGLQQPSTPTSSRATSPPPAPGTPMSNIDLRSRTISREDSFPTPSSRKSTKTAIPWPSQDELSGTDGQAESSNEASSEPFLSILPMAASEQVHMEEPLAQSKPVFELDPISETPTVVENEELARGAFREVVEEIKVKAHEQVQTENLPEVPVQLAPVLEEREEREEKEEGKEVERPGPIPALAKQRERADSGKHIDMDPEPADEFRALPVLQETPISAVPIVISDKMPAFEPKVNPRAAFRQADSGFWSEIDTSSEHEQVVASKEVPAHSVVEVEVPPTPPPQDVLPVDEITEANDQQRYQFDTVAAASIETKAELEAPKEEVNEAPEATSSSEPIREEAETASELALTALLPSPKPTTALPSKLELPAEILEAVSGPIVDDAKEQEEEDKKDQMEKSVFPATHDSQEGPSISKEPEVAEVAPTPKVEVENTIPEATEEDADKVPNVADAPGPAEPQAVEPKQEQEPEPEPAPSTVDQPQPVPVVVPKASRAKSLRSLKNGVMGRGSSSSLHLALARTRSKFSSSNKNLPVPVSVPAAESSSTPKPEVEAPVIKGKSQSPAVVSGSGSGWKKKLFRYPVLFGRGM</sequence>
<protein>
    <submittedName>
        <fullName evidence="2">Uncharacterized protein</fullName>
    </submittedName>
</protein>